<dbReference type="Gene3D" id="2.60.120.620">
    <property type="entry name" value="q2cbj1_9rhob like domain"/>
    <property type="match status" value="1"/>
</dbReference>
<dbReference type="EMBL" id="AP023343">
    <property type="protein sequence ID" value="BCI87777.1"/>
    <property type="molecule type" value="Genomic_DNA"/>
</dbReference>
<dbReference type="NCBIfam" id="TIGR01762">
    <property type="entry name" value="chlorin-enz"/>
    <property type="match status" value="1"/>
</dbReference>
<dbReference type="Pfam" id="PF05721">
    <property type="entry name" value="PhyH"/>
    <property type="match status" value="1"/>
</dbReference>
<protein>
    <submittedName>
        <fullName evidence="2">Non-ribosomal peptide synthase</fullName>
    </submittedName>
</protein>
<evidence type="ECO:0000313" key="2">
    <source>
        <dbReference type="EMBL" id="BCI87777.1"/>
    </source>
</evidence>
<dbReference type="PANTHER" id="PTHR20883">
    <property type="entry name" value="PHYTANOYL-COA DIOXYGENASE DOMAIN CONTAINING 1"/>
    <property type="match status" value="1"/>
</dbReference>
<dbReference type="InterPro" id="IPR008775">
    <property type="entry name" value="Phytyl_CoA_dOase-like"/>
</dbReference>
<proteinExistence type="inferred from homology"/>
<keyword evidence="3" id="KW-1185">Reference proteome</keyword>
<accession>A0A7G1IA31</accession>
<dbReference type="SUPFAM" id="SSF51197">
    <property type="entry name" value="Clavaminate synthase-like"/>
    <property type="match status" value="1"/>
</dbReference>
<dbReference type="GO" id="GO:0005506">
    <property type="term" value="F:iron ion binding"/>
    <property type="evidence" value="ECO:0007669"/>
    <property type="project" value="UniProtKB-ARBA"/>
</dbReference>
<sequence length="356" mass="39610">MSGGVSAHTIDDPDLRAFEENGVIGPFTLYSPDEAKAMLRRIRIANQDRSHILFDNEVNYDRHFDIPELAAHIGHPTIIEKVSKILGPDLLAWRTEFFPKFPGTPGTEWHQVRNYQYATGTAMLQHSTQSDDLPLDITVWTTFTEATKENGCMKFLPGSHRTLYYDESKSITMGRAGEYSSVDAMESSGSFFGYDFKEFRVDPAWVPPEEEALAMEMEAGQCVIFTARCVHASYPNTTQRSTRFAIASRYVPTEVKVYPGWPSFEAHGGYFDLTHYGAVLVAGQDTYGHNKIRSTDNRGQHFPHHTVAAVAGDGRLPATGRRLRPALLRTCGHHGSAPLAAGLSARRRQSALVCQA</sequence>
<reference evidence="2 3" key="1">
    <citation type="submission" date="2020-07" db="EMBL/GenBank/DDBJ databases">
        <title>Mycobacterium kansasii (former subtype) with zoonotic potential isolated from diseased indoor pet cat, Japan.</title>
        <authorList>
            <person name="Fukano H."/>
            <person name="Terazono T."/>
            <person name="Hoshino Y."/>
        </authorList>
    </citation>
    <scope>NUCLEOTIDE SEQUENCE [LARGE SCALE GENOMIC DNA]</scope>
    <source>
        <strain evidence="2 3">Kuro-I</strain>
    </source>
</reference>
<dbReference type="Proteomes" id="UP000516380">
    <property type="component" value="Chromosome"/>
</dbReference>
<dbReference type="GO" id="GO:0016706">
    <property type="term" value="F:2-oxoglutarate-dependent dioxygenase activity"/>
    <property type="evidence" value="ECO:0007669"/>
    <property type="project" value="UniProtKB-ARBA"/>
</dbReference>
<dbReference type="PANTHER" id="PTHR20883:SF48">
    <property type="entry name" value="ECTOINE DIOXYGENASE"/>
    <property type="match status" value="1"/>
</dbReference>
<evidence type="ECO:0000313" key="3">
    <source>
        <dbReference type="Proteomes" id="UP000516380"/>
    </source>
</evidence>
<dbReference type="InterPro" id="IPR010092">
    <property type="entry name" value="Chlorin_enz"/>
</dbReference>
<gene>
    <name evidence="2" type="ORF">NIIDMKKI_29830</name>
</gene>
<comment type="similarity">
    <text evidence="1">Belongs to the PhyH family.</text>
</comment>
<dbReference type="AlphaFoldDB" id="A0A7G1IA31"/>
<name>A0A7G1IA31_MYCKA</name>
<evidence type="ECO:0000256" key="1">
    <source>
        <dbReference type="ARBA" id="ARBA00005830"/>
    </source>
</evidence>
<organism evidence="2 3">
    <name type="scientific">Mycobacterium kansasii</name>
    <dbReference type="NCBI Taxonomy" id="1768"/>
    <lineage>
        <taxon>Bacteria</taxon>
        <taxon>Bacillati</taxon>
        <taxon>Actinomycetota</taxon>
        <taxon>Actinomycetes</taxon>
        <taxon>Mycobacteriales</taxon>
        <taxon>Mycobacteriaceae</taxon>
        <taxon>Mycobacterium</taxon>
    </lineage>
</organism>